<dbReference type="Proteomes" id="UP000634011">
    <property type="component" value="Unassembled WGS sequence"/>
</dbReference>
<evidence type="ECO:0000313" key="3">
    <source>
        <dbReference type="Proteomes" id="UP000634011"/>
    </source>
</evidence>
<accession>A0A923HHU9</accession>
<evidence type="ECO:0000256" key="1">
    <source>
        <dbReference type="SAM" id="Phobius"/>
    </source>
</evidence>
<keyword evidence="1" id="KW-0472">Membrane</keyword>
<comment type="caution">
    <text evidence="2">The sequence shown here is derived from an EMBL/GenBank/DDBJ whole genome shotgun (WGS) entry which is preliminary data.</text>
</comment>
<dbReference type="RefSeq" id="WP_186914305.1">
    <property type="nucleotide sequence ID" value="NZ_JACOFV010000031.1"/>
</dbReference>
<feature type="transmembrane region" description="Helical" evidence="1">
    <location>
        <begin position="31"/>
        <end position="60"/>
    </location>
</feature>
<proteinExistence type="predicted"/>
<keyword evidence="3" id="KW-1185">Reference proteome</keyword>
<name>A0A923HHU9_9BURK</name>
<sequence length="88" mass="9952">MSRKQAGIFSRISTYWSAFGSRLHAASWARVFVGCIMVLIVGAVLHLTTLAKFIVTISILNKLFLRHRAESRQLSCSDLRLQISLMEK</sequence>
<reference evidence="2" key="1">
    <citation type="submission" date="2020-08" db="EMBL/GenBank/DDBJ databases">
        <title>Novel species isolated from subtropical streams in China.</title>
        <authorList>
            <person name="Lu H."/>
        </authorList>
    </citation>
    <scope>NUCLEOTIDE SEQUENCE</scope>
    <source>
        <strain evidence="2">KACC 12607</strain>
    </source>
</reference>
<dbReference type="AlphaFoldDB" id="A0A923HHU9"/>
<keyword evidence="1" id="KW-0812">Transmembrane</keyword>
<evidence type="ECO:0000313" key="2">
    <source>
        <dbReference type="EMBL" id="MBC3864331.1"/>
    </source>
</evidence>
<organism evidence="2 3">
    <name type="scientific">Undibacterium jejuense</name>
    <dbReference type="NCBI Taxonomy" id="1344949"/>
    <lineage>
        <taxon>Bacteria</taxon>
        <taxon>Pseudomonadati</taxon>
        <taxon>Pseudomonadota</taxon>
        <taxon>Betaproteobacteria</taxon>
        <taxon>Burkholderiales</taxon>
        <taxon>Oxalobacteraceae</taxon>
        <taxon>Undibacterium</taxon>
    </lineage>
</organism>
<dbReference type="EMBL" id="JACOFV010000031">
    <property type="protein sequence ID" value="MBC3864331.1"/>
    <property type="molecule type" value="Genomic_DNA"/>
</dbReference>
<protein>
    <submittedName>
        <fullName evidence="2">Uncharacterized protein</fullName>
    </submittedName>
</protein>
<gene>
    <name evidence="2" type="ORF">H8K32_19705</name>
</gene>
<keyword evidence="1" id="KW-1133">Transmembrane helix</keyword>